<name>D2HIX7_AILME</name>
<dbReference type="CDD" id="cd09562">
    <property type="entry name" value="SAM_liprin-alpha1_2_3_4_repeat1"/>
    <property type="match status" value="1"/>
</dbReference>
<dbReference type="InterPro" id="IPR013761">
    <property type="entry name" value="SAM/pointed_sf"/>
</dbReference>
<feature type="compositionally biased region" description="Basic and acidic residues" evidence="8">
    <location>
        <begin position="736"/>
        <end position="747"/>
    </location>
</feature>
<evidence type="ECO:0000256" key="3">
    <source>
        <dbReference type="ARBA" id="ARBA00022490"/>
    </source>
</evidence>
<sequence length="1207" mass="136085">MMCEVMPTISEAEGPPGGSGSHGSGSPSQPDADSHFEQLMVSMLEERDRLLDTLRETQETLALTQGKLHEVGHERDSLQRQLNTALPQEFAALTKELNVCREQLLEREEEIAELKAERNNTRLLLEHLECLVSRHERSLRMTVVKRQAQSPAGVSSEVEVLKALKSLFEHHKALDEKVRERLRVALERCSLLEEELGATHKELMILKEQNNQKKTLTDGVLDMNHEQENTPSTNGKARFFLHQRSSDGSLSHEEDLAKVIELQDIIDKQSKEQSQMKERLAALSSHVAELEEDLDTARKDLIKSEEVNTKLQRDVREAMAQKEDMEERITTLEKRYLAAQREATSVHDLNDKLENEIANKDSMHRQTEDKNRQLQERLELAEQKLQQTLRKAETLPEVEAELAQRVAALSKAEERHGNIEERLRQMEAQLEEKNQELQRARQREKMNEEHNKRLSDTVDKLLSESNERLQLHLKERMAALEDKNSLLREVETAKKQLEEAQHDKDQLVLNVEALRAELDQTRLRGMPLHHGRPHLGSVPDFRFPVADGPTDSYSSSAVLRRPQKGRLAALRDEPSKARAAVQTLNEQDWERAQQASVLANVAQAFESDVDVSDGEDDRDTLFSSAALLSPSGQADAQTLAMMLQEQLDAINKEIRLIQEEKESTEQRAEEIESRVGSGSLDSPGRFRSVGAATQHPTSTLTGPSPPHSGHSTPRRGPHSPAREVDRLGVMTLLPASREEVRDDKATIKCETSPPSSPRSLRLDRLHKGALHTVSHEDIRDVRNSTGSQDGPVSNPSSSNSSQDSLHKAPKKKGIKSSIGRLFGKKEKGRPGHAGKEPTGPAATAETENSSQDALGLSKLGGQAEKNRKLQKKHELLEEARRQGLPFAQWDGPTVVVWLELWVGMPAWYVAACRANVKSGAIMSALSDTEIQREIGISNPLHRLKLRLAIQEIMSLTSPSAPPTSRTTLAYGDMNHEWIGNEWLPSLGLAQYRSYFMECLVDARMLDHLTKKDLRGQLKMVDSFHRNSFQCGIMCLRRLNYDRKELERKRDESQNEIKGYHLEHCFHLSADVLVWSNDRVIHWILSIGLKEYANNLVESGVHGALMALDETFDANALALLLQIPTQNTQARAVLEREFNNLLVMGTDRRFDEDDDKSFRRAPSWRKKFRPKDVRGLAAGSAETLPANFRVTSSLSSPSMQPKKMQLDG</sequence>
<keyword evidence="5" id="KW-0677">Repeat</keyword>
<dbReference type="InterPro" id="IPR037620">
    <property type="entry name" value="LIP-1_SAM_1"/>
</dbReference>
<keyword evidence="6 7" id="KW-0175">Coiled coil</keyword>
<dbReference type="SMART" id="SM00454">
    <property type="entry name" value="SAM"/>
    <property type="match status" value="3"/>
</dbReference>
<dbReference type="GO" id="GO:0005737">
    <property type="term" value="C:cytoplasm"/>
    <property type="evidence" value="ECO:0007669"/>
    <property type="project" value="UniProtKB-SubCell"/>
</dbReference>
<dbReference type="InterPro" id="IPR037622">
    <property type="entry name" value="LIP-1_SAM_3"/>
</dbReference>
<dbReference type="CDD" id="cd09565">
    <property type="entry name" value="SAM_liprin-alpha1_2_3_4_repeat2"/>
    <property type="match status" value="1"/>
</dbReference>
<dbReference type="InterPro" id="IPR029515">
    <property type="entry name" value="Liprin"/>
</dbReference>
<evidence type="ECO:0000259" key="9">
    <source>
        <dbReference type="PROSITE" id="PS50105"/>
    </source>
</evidence>
<dbReference type="AlphaFoldDB" id="D2HIX7"/>
<dbReference type="FunFam" id="1.10.150.50:FF:000004">
    <property type="entry name" value="PTPRF interacting protein alpha 1"/>
    <property type="match status" value="1"/>
</dbReference>
<feature type="coiled-coil region" evidence="7">
    <location>
        <begin position="1035"/>
        <end position="1062"/>
    </location>
</feature>
<keyword evidence="4" id="KW-0597">Phosphoprotein</keyword>
<dbReference type="Gene3D" id="1.10.150.50">
    <property type="entry name" value="Transcription Factor, Ets-1"/>
    <property type="match status" value="3"/>
</dbReference>
<gene>
    <name evidence="10" type="ORF">PANDA_011208</name>
</gene>
<dbReference type="InParanoid" id="D2HIX7"/>
<dbReference type="CDD" id="cd09568">
    <property type="entry name" value="SAM_liprin-alpha1_2_3_4_repeat3"/>
    <property type="match status" value="1"/>
</dbReference>
<feature type="domain" description="SAM" evidence="9">
    <location>
        <begin position="981"/>
        <end position="1038"/>
    </location>
</feature>
<evidence type="ECO:0000256" key="5">
    <source>
        <dbReference type="ARBA" id="ARBA00022737"/>
    </source>
</evidence>
<feature type="region of interest" description="Disordered" evidence="8">
    <location>
        <begin position="1188"/>
        <end position="1207"/>
    </location>
</feature>
<dbReference type="InterPro" id="IPR037621">
    <property type="entry name" value="LIP-1_SAM_2"/>
</dbReference>
<dbReference type="Pfam" id="PF25526">
    <property type="entry name" value="LIP-1"/>
    <property type="match status" value="1"/>
</dbReference>
<dbReference type="EMBL" id="GL192897">
    <property type="protein sequence ID" value="EFB20260.1"/>
    <property type="molecule type" value="Genomic_DNA"/>
</dbReference>
<feature type="compositionally biased region" description="Polar residues" evidence="8">
    <location>
        <begin position="1188"/>
        <end position="1198"/>
    </location>
</feature>
<dbReference type="GO" id="GO:0050808">
    <property type="term" value="P:synapse organization"/>
    <property type="evidence" value="ECO:0007669"/>
    <property type="project" value="TreeGrafter"/>
</dbReference>
<evidence type="ECO:0000256" key="8">
    <source>
        <dbReference type="SAM" id="MobiDB-lite"/>
    </source>
</evidence>
<organism evidence="10">
    <name type="scientific">Ailuropoda melanoleuca</name>
    <name type="common">Giant panda</name>
    <dbReference type="NCBI Taxonomy" id="9646"/>
    <lineage>
        <taxon>Eukaryota</taxon>
        <taxon>Metazoa</taxon>
        <taxon>Chordata</taxon>
        <taxon>Craniata</taxon>
        <taxon>Vertebrata</taxon>
        <taxon>Euteleostomi</taxon>
        <taxon>Mammalia</taxon>
        <taxon>Eutheria</taxon>
        <taxon>Laurasiatheria</taxon>
        <taxon>Carnivora</taxon>
        <taxon>Caniformia</taxon>
        <taxon>Ursidae</taxon>
        <taxon>Ailuropoda</taxon>
    </lineage>
</organism>
<keyword evidence="3" id="KW-0963">Cytoplasm</keyword>
<evidence type="ECO:0000313" key="10">
    <source>
        <dbReference type="EMBL" id="EFB20260.1"/>
    </source>
</evidence>
<comment type="similarity">
    <text evidence="2">Belongs to the liprin family. Liprin-alpha subfamily.</text>
</comment>
<comment type="subcellular location">
    <subcellularLocation>
        <location evidence="1">Cytoplasm</location>
    </subcellularLocation>
</comment>
<proteinExistence type="inferred from homology"/>
<dbReference type="PROSITE" id="PS50105">
    <property type="entry name" value="SAM_DOMAIN"/>
    <property type="match status" value="3"/>
</dbReference>
<feature type="region of interest" description="Disordered" evidence="8">
    <location>
        <begin position="433"/>
        <end position="453"/>
    </location>
</feature>
<protein>
    <recommendedName>
        <fullName evidence="9">SAM domain-containing protein</fullName>
    </recommendedName>
</protein>
<feature type="compositionally biased region" description="Basic and acidic residues" evidence="8">
    <location>
        <begin position="823"/>
        <end position="835"/>
    </location>
</feature>
<dbReference type="PANTHER" id="PTHR12587:SF15">
    <property type="entry name" value="LIPRIN-ALPHA-1"/>
    <property type="match status" value="1"/>
</dbReference>
<reference evidence="10" key="1">
    <citation type="journal article" date="2010" name="Nature">
        <title>The sequence and de novo assembly of the giant panda genome.</title>
        <authorList>
            <person name="Li R."/>
            <person name="Fan W."/>
            <person name="Tian G."/>
            <person name="Zhu H."/>
            <person name="He L."/>
            <person name="Cai J."/>
            <person name="Huang Q."/>
            <person name="Cai Q."/>
            <person name="Li B."/>
            <person name="Bai Y."/>
            <person name="Zhang Z."/>
            <person name="Zhang Y."/>
            <person name="Wang W."/>
            <person name="Li J."/>
            <person name="Wei F."/>
            <person name="Li H."/>
            <person name="Jian M."/>
            <person name="Li J."/>
            <person name="Zhang Z."/>
            <person name="Nielsen R."/>
            <person name="Li D."/>
            <person name="Gu W."/>
            <person name="Yang Z."/>
            <person name="Xuan Z."/>
            <person name="Ryder O.A."/>
            <person name="Leung F.C."/>
            <person name="Zhou Y."/>
            <person name="Cao J."/>
            <person name="Sun X."/>
            <person name="Fu Y."/>
            <person name="Fang X."/>
            <person name="Guo X."/>
            <person name="Wang B."/>
            <person name="Hou R."/>
            <person name="Shen F."/>
            <person name="Mu B."/>
            <person name="Ni P."/>
            <person name="Lin R."/>
            <person name="Qian W."/>
            <person name="Wang G."/>
            <person name="Yu C."/>
            <person name="Nie W."/>
            <person name="Wang J."/>
            <person name="Wu Z."/>
            <person name="Liang H."/>
            <person name="Min J."/>
            <person name="Wu Q."/>
            <person name="Cheng S."/>
            <person name="Ruan J."/>
            <person name="Wang M."/>
            <person name="Shi Z."/>
            <person name="Wen M."/>
            <person name="Liu B."/>
            <person name="Ren X."/>
            <person name="Zheng H."/>
            <person name="Dong D."/>
            <person name="Cook K."/>
            <person name="Shan G."/>
            <person name="Zhang H."/>
            <person name="Kosiol C."/>
            <person name="Xie X."/>
            <person name="Lu Z."/>
            <person name="Zheng H."/>
            <person name="Li Y."/>
            <person name="Steiner C.C."/>
            <person name="Lam T.T."/>
            <person name="Lin S."/>
            <person name="Zhang Q."/>
            <person name="Li G."/>
            <person name="Tian J."/>
            <person name="Gong T."/>
            <person name="Liu H."/>
            <person name="Zhang D."/>
            <person name="Fang L."/>
            <person name="Ye C."/>
            <person name="Zhang J."/>
            <person name="Hu W."/>
            <person name="Xu A."/>
            <person name="Ren Y."/>
            <person name="Zhang G."/>
            <person name="Bruford M.W."/>
            <person name="Li Q."/>
            <person name="Ma L."/>
            <person name="Guo Y."/>
            <person name="An N."/>
            <person name="Hu Y."/>
            <person name="Zheng Y."/>
            <person name="Shi Y."/>
            <person name="Li Z."/>
            <person name="Liu Q."/>
            <person name="Chen Y."/>
            <person name="Zhao J."/>
            <person name="Qu N."/>
            <person name="Zhao S."/>
            <person name="Tian F."/>
            <person name="Wang X."/>
            <person name="Wang H."/>
            <person name="Xu L."/>
            <person name="Liu X."/>
            <person name="Vinar T."/>
            <person name="Wang Y."/>
            <person name="Lam T.W."/>
            <person name="Yiu S.M."/>
            <person name="Liu S."/>
            <person name="Zhang H."/>
            <person name="Li D."/>
            <person name="Huang Y."/>
            <person name="Wang X."/>
            <person name="Yang G."/>
            <person name="Jiang Z."/>
            <person name="Wang J."/>
            <person name="Qin N."/>
            <person name="Li L."/>
            <person name="Li J."/>
            <person name="Bolund L."/>
            <person name="Kristiansen K."/>
            <person name="Wong G.K."/>
            <person name="Olson M."/>
            <person name="Zhang X."/>
            <person name="Li S."/>
            <person name="Yang H."/>
            <person name="Wang J."/>
            <person name="Wang J."/>
        </authorList>
    </citation>
    <scope>NUCLEOTIDE SEQUENCE [LARGE SCALE GENOMIC DNA]</scope>
</reference>
<dbReference type="FunFam" id="1.10.150.50:FF:000003">
    <property type="entry name" value="liprin-alpha-2 isoform X1"/>
    <property type="match status" value="1"/>
</dbReference>
<feature type="coiled-coil region" evidence="7">
    <location>
        <begin position="97"/>
        <end position="131"/>
    </location>
</feature>
<feature type="coiled-coil region" evidence="7">
    <location>
        <begin position="476"/>
        <end position="524"/>
    </location>
</feature>
<feature type="compositionally biased region" description="Basic and acidic residues" evidence="8">
    <location>
        <begin position="773"/>
        <end position="782"/>
    </location>
</feature>
<accession>D2HIX7</accession>
<evidence type="ECO:0000256" key="6">
    <source>
        <dbReference type="ARBA" id="ARBA00023054"/>
    </source>
</evidence>
<evidence type="ECO:0000256" key="2">
    <source>
        <dbReference type="ARBA" id="ARBA00007026"/>
    </source>
</evidence>
<dbReference type="Pfam" id="PF07647">
    <property type="entry name" value="SAM_2"/>
    <property type="match status" value="1"/>
</dbReference>
<feature type="domain" description="SAM" evidence="9">
    <location>
        <begin position="1074"/>
        <end position="1143"/>
    </location>
</feature>
<feature type="region of interest" description="Disordered" evidence="8">
    <location>
        <begin position="1"/>
        <end position="33"/>
    </location>
</feature>
<evidence type="ECO:0000256" key="1">
    <source>
        <dbReference type="ARBA" id="ARBA00004496"/>
    </source>
</evidence>
<dbReference type="SUPFAM" id="SSF47769">
    <property type="entry name" value="SAM/Pointed domain"/>
    <property type="match status" value="3"/>
</dbReference>
<dbReference type="PANTHER" id="PTHR12587">
    <property type="entry name" value="LAR INTERACTING PROTEIN LIP -RELATED PROTEIN"/>
    <property type="match status" value="1"/>
</dbReference>
<feature type="domain" description="SAM" evidence="9">
    <location>
        <begin position="889"/>
        <end position="955"/>
    </location>
</feature>
<feature type="compositionally biased region" description="Basic and acidic residues" evidence="8">
    <location>
        <begin position="661"/>
        <end position="673"/>
    </location>
</feature>
<feature type="non-terminal residue" evidence="10">
    <location>
        <position position="1207"/>
    </location>
</feature>
<dbReference type="InterPro" id="IPR057892">
    <property type="entry name" value="LIP-1_CC2"/>
</dbReference>
<dbReference type="Pfam" id="PF00536">
    <property type="entry name" value="SAM_1"/>
    <property type="match status" value="1"/>
</dbReference>
<evidence type="ECO:0000256" key="7">
    <source>
        <dbReference type="SAM" id="Coils"/>
    </source>
</evidence>
<dbReference type="InterPro" id="IPR001660">
    <property type="entry name" value="SAM"/>
</dbReference>
<feature type="region of interest" description="Disordered" evidence="8">
    <location>
        <begin position="661"/>
        <end position="851"/>
    </location>
</feature>
<evidence type="ECO:0000256" key="4">
    <source>
        <dbReference type="ARBA" id="ARBA00022553"/>
    </source>
</evidence>
<dbReference type="GO" id="GO:0048786">
    <property type="term" value="C:presynaptic active zone"/>
    <property type="evidence" value="ECO:0007669"/>
    <property type="project" value="TreeGrafter"/>
</dbReference>